<keyword evidence="4" id="KW-1185">Reference proteome</keyword>
<comment type="caution">
    <text evidence="3">The sequence shown here is derived from an EMBL/GenBank/DDBJ whole genome shotgun (WGS) entry which is preliminary data.</text>
</comment>
<dbReference type="GO" id="GO:0008137">
    <property type="term" value="F:NADH dehydrogenase (ubiquinone) activity"/>
    <property type="evidence" value="ECO:0007669"/>
    <property type="project" value="UniProtKB-UniRule"/>
</dbReference>
<evidence type="ECO:0000313" key="4">
    <source>
        <dbReference type="Proteomes" id="UP000543030"/>
    </source>
</evidence>
<dbReference type="Pfam" id="PF00499">
    <property type="entry name" value="Oxidored_q3"/>
    <property type="match status" value="1"/>
</dbReference>
<reference evidence="3 4" key="1">
    <citation type="submission" date="2020-08" db="EMBL/GenBank/DDBJ databases">
        <title>Genomic Encyclopedia of Type Strains, Phase IV (KMG-IV): sequencing the most valuable type-strain genomes for metagenomic binning, comparative biology and taxonomic classification.</title>
        <authorList>
            <person name="Goeker M."/>
        </authorList>
    </citation>
    <scope>NUCLEOTIDE SEQUENCE [LARGE SCALE GENOMIC DNA]</scope>
    <source>
        <strain evidence="3 4">DSM 18233</strain>
    </source>
</reference>
<gene>
    <name evidence="3" type="ORF">HNQ50_003380</name>
</gene>
<protein>
    <recommendedName>
        <fullName evidence="2">NADH-quinone oxidoreductase subunit J</fullName>
        <ecNumber evidence="2">7.1.1.-</ecNumber>
    </recommendedName>
</protein>
<proteinExistence type="inferred from homology"/>
<comment type="catalytic activity">
    <reaction evidence="2">
        <text>a quinone + NADH + 5 H(+)(in) = a quinol + NAD(+) + 4 H(+)(out)</text>
        <dbReference type="Rhea" id="RHEA:57888"/>
        <dbReference type="ChEBI" id="CHEBI:15378"/>
        <dbReference type="ChEBI" id="CHEBI:24646"/>
        <dbReference type="ChEBI" id="CHEBI:57540"/>
        <dbReference type="ChEBI" id="CHEBI:57945"/>
        <dbReference type="ChEBI" id="CHEBI:132124"/>
    </reaction>
</comment>
<keyword evidence="2" id="KW-0874">Quinone</keyword>
<dbReference type="GO" id="GO:0048038">
    <property type="term" value="F:quinone binding"/>
    <property type="evidence" value="ECO:0007669"/>
    <property type="project" value="UniProtKB-UniRule"/>
</dbReference>
<evidence type="ECO:0000313" key="3">
    <source>
        <dbReference type="EMBL" id="MBB5192636.1"/>
    </source>
</evidence>
<evidence type="ECO:0000256" key="2">
    <source>
        <dbReference type="RuleBase" id="RU004429"/>
    </source>
</evidence>
<feature type="transmembrane region" description="Helical" evidence="2">
    <location>
        <begin position="31"/>
        <end position="48"/>
    </location>
</feature>
<keyword evidence="2" id="KW-1003">Cell membrane</keyword>
<name>A0A840RK07_9NEIS</name>
<dbReference type="PANTHER" id="PTHR33269:SF17">
    <property type="entry name" value="NADH-UBIQUINONE OXIDOREDUCTASE CHAIN 6"/>
    <property type="match status" value="1"/>
</dbReference>
<dbReference type="EMBL" id="JACHHN010000007">
    <property type="protein sequence ID" value="MBB5192636.1"/>
    <property type="molecule type" value="Genomic_DNA"/>
</dbReference>
<keyword evidence="2" id="KW-0472">Membrane</keyword>
<feature type="transmembrane region" description="Helical" evidence="2">
    <location>
        <begin position="6"/>
        <end position="24"/>
    </location>
</feature>
<dbReference type="InterPro" id="IPR001457">
    <property type="entry name" value="NADH_UbQ/plastoQ_OxRdtase_su6"/>
</dbReference>
<feature type="transmembrane region" description="Helical" evidence="2">
    <location>
        <begin position="54"/>
        <end position="78"/>
    </location>
</feature>
<organism evidence="3 4">
    <name type="scientific">Silvimonas terrae</name>
    <dbReference type="NCBI Taxonomy" id="300266"/>
    <lineage>
        <taxon>Bacteria</taxon>
        <taxon>Pseudomonadati</taxon>
        <taxon>Pseudomonadota</taxon>
        <taxon>Betaproteobacteria</taxon>
        <taxon>Neisseriales</taxon>
        <taxon>Chitinibacteraceae</taxon>
        <taxon>Silvimonas</taxon>
    </lineage>
</organism>
<feature type="transmembrane region" description="Helical" evidence="2">
    <location>
        <begin position="142"/>
        <end position="165"/>
    </location>
</feature>
<keyword evidence="2" id="KW-1133">Transmembrane helix</keyword>
<dbReference type="RefSeq" id="WP_184102304.1">
    <property type="nucleotide sequence ID" value="NZ_JACHHN010000007.1"/>
</dbReference>
<dbReference type="AlphaFoldDB" id="A0A840RK07"/>
<accession>A0A840RK07</accession>
<comment type="subcellular location">
    <subcellularLocation>
        <location evidence="2">Cell membrane</location>
        <topology evidence="2">Multi-pass membrane protein</topology>
    </subcellularLocation>
</comment>
<comment type="similarity">
    <text evidence="1 2">Belongs to the complex I subunit 6 family.</text>
</comment>
<keyword evidence="2" id="KW-0520">NAD</keyword>
<dbReference type="Proteomes" id="UP000543030">
    <property type="component" value="Unassembled WGS sequence"/>
</dbReference>
<dbReference type="EC" id="7.1.1.-" evidence="2"/>
<comment type="function">
    <text evidence="2">NDH-1 shuttles electrons from NADH, via FMN and iron-sulfur (Fe-S) centers, to quinones in the respiratory chain. Couples the redox reaction to proton translocation (for every two electrons transferred, four hydrogen ions are translocated across the cytoplasmic membrane), and thus conserves the redox energy in a proton gradient.</text>
</comment>
<feature type="transmembrane region" description="Helical" evidence="2">
    <location>
        <begin position="90"/>
        <end position="111"/>
    </location>
</feature>
<evidence type="ECO:0000256" key="1">
    <source>
        <dbReference type="ARBA" id="ARBA00005698"/>
    </source>
</evidence>
<dbReference type="PANTHER" id="PTHR33269">
    <property type="entry name" value="NADH-UBIQUINONE OXIDOREDUCTASE CHAIN 6"/>
    <property type="match status" value="1"/>
</dbReference>
<dbReference type="NCBIfam" id="NF005164">
    <property type="entry name" value="PRK06638.1-4"/>
    <property type="match status" value="1"/>
</dbReference>
<sequence>MTSVVIFYIFAAVLLLASLATITAKNPVHAALYLMLSFFSGAMLWMLMKAEFLAVSLVLVYVGAVMVLFLFVVMMLDVNFEELRKGFWKHVPLAVIVAVIMVFEMVTILTHKAADLPNARMPEPAAGYNNARVLGNLIYTQYFLPFQLAAALLLVGMIAAIALTLRKRKNTKYINPADQIAVKRDDRVRIVKMNAEARPTVGEQPAVDEQQPNA</sequence>
<dbReference type="GO" id="GO:0005886">
    <property type="term" value="C:plasma membrane"/>
    <property type="evidence" value="ECO:0007669"/>
    <property type="project" value="UniProtKB-SubCell"/>
</dbReference>
<keyword evidence="2" id="KW-0812">Transmembrane</keyword>
<dbReference type="InterPro" id="IPR042106">
    <property type="entry name" value="Nuo/plastoQ_OxRdtase_6_NuoJ"/>
</dbReference>
<dbReference type="Gene3D" id="1.20.120.1200">
    <property type="entry name" value="NADH-ubiquinone/plastoquinone oxidoreductase chain 6, subunit NuoJ"/>
    <property type="match status" value="1"/>
</dbReference>